<evidence type="ECO:0000256" key="1">
    <source>
        <dbReference type="SAM" id="MobiDB-lite"/>
    </source>
</evidence>
<feature type="region of interest" description="Disordered" evidence="1">
    <location>
        <begin position="309"/>
        <end position="336"/>
    </location>
</feature>
<reference evidence="2 3" key="1">
    <citation type="journal article" date="2014" name="BMC Genomics">
        <title>Genome sequencing of four Aureobasidium pullulans varieties: biotechnological potential, stress tolerance, and description of new species.</title>
        <authorList>
            <person name="Gostin Ar C."/>
            <person name="Ohm R.A."/>
            <person name="Kogej T."/>
            <person name="Sonjak S."/>
            <person name="Turk M."/>
            <person name="Zajc J."/>
            <person name="Zalar P."/>
            <person name="Grube M."/>
            <person name="Sun H."/>
            <person name="Han J."/>
            <person name="Sharma A."/>
            <person name="Chiniquy J."/>
            <person name="Ngan C.Y."/>
            <person name="Lipzen A."/>
            <person name="Barry K."/>
            <person name="Grigoriev I.V."/>
            <person name="Gunde-Cimerman N."/>
        </authorList>
    </citation>
    <scope>NUCLEOTIDE SEQUENCE [LARGE SCALE GENOMIC DNA]</scope>
    <source>
        <strain evidence="2 3">CBS 147.97</strain>
    </source>
</reference>
<feature type="compositionally biased region" description="Polar residues" evidence="1">
    <location>
        <begin position="312"/>
        <end position="322"/>
    </location>
</feature>
<dbReference type="AlphaFoldDB" id="A0A074X2J5"/>
<keyword evidence="3" id="KW-1185">Reference proteome</keyword>
<gene>
    <name evidence="2" type="ORF">M436DRAFT_67785</name>
</gene>
<organism evidence="2 3">
    <name type="scientific">Aureobasidium namibiae CBS 147.97</name>
    <dbReference type="NCBI Taxonomy" id="1043004"/>
    <lineage>
        <taxon>Eukaryota</taxon>
        <taxon>Fungi</taxon>
        <taxon>Dikarya</taxon>
        <taxon>Ascomycota</taxon>
        <taxon>Pezizomycotina</taxon>
        <taxon>Dothideomycetes</taxon>
        <taxon>Dothideomycetidae</taxon>
        <taxon>Dothideales</taxon>
        <taxon>Saccotheciaceae</taxon>
        <taxon>Aureobasidium</taxon>
    </lineage>
</organism>
<dbReference type="EMBL" id="KL584725">
    <property type="protein sequence ID" value="KEQ68871.1"/>
    <property type="molecule type" value="Genomic_DNA"/>
</dbReference>
<feature type="compositionally biased region" description="Acidic residues" evidence="1">
    <location>
        <begin position="544"/>
        <end position="557"/>
    </location>
</feature>
<dbReference type="Proteomes" id="UP000027730">
    <property type="component" value="Unassembled WGS sequence"/>
</dbReference>
<dbReference type="GeneID" id="25414290"/>
<proteinExistence type="predicted"/>
<protein>
    <submittedName>
        <fullName evidence="2">Uncharacterized protein</fullName>
    </submittedName>
</protein>
<feature type="compositionally biased region" description="Basic and acidic residues" evidence="1">
    <location>
        <begin position="415"/>
        <end position="425"/>
    </location>
</feature>
<dbReference type="RefSeq" id="XP_013423056.1">
    <property type="nucleotide sequence ID" value="XM_013567602.1"/>
</dbReference>
<evidence type="ECO:0000313" key="2">
    <source>
        <dbReference type="EMBL" id="KEQ68871.1"/>
    </source>
</evidence>
<feature type="region of interest" description="Disordered" evidence="1">
    <location>
        <begin position="532"/>
        <end position="557"/>
    </location>
</feature>
<feature type="region of interest" description="Disordered" evidence="1">
    <location>
        <begin position="415"/>
        <end position="463"/>
    </location>
</feature>
<accession>A0A074X2J5</accession>
<dbReference type="STRING" id="1043004.A0A074X2J5"/>
<name>A0A074X2J5_9PEZI</name>
<sequence>MRWMVPAIPHESTKTVAHRSIFCHRTQRDLCVLSFCEKRFIYNLSTLSTWHPAQSLHLLGTRRAQRQIEDTLITIKISFDNWTKRLKLPLKELGADTPLIKHRSFFVELRRELWLTLLQLRHFFYIALDQTMIFERSSDPAAGHRVIDLDEARRRLYRPLGHKSHLPHFSVVSSAWSQRGREVLGETSVRLIRESAISSSCDHLLNAATSTITSISASLWQDHVTEVLTHLQHLGVRHRYSCRQVVKIQSPLTPRAKPFRTIYVVVPILKIPSVKVEIQTSAFAFHPSSFCAHPSRELSNIPSIINSTTNIQHPSSSTTMADHQNEGGPSKKRTHAAMIGAKETDVVQEDAQVARPQAALTSTHSDHTVAERDLLIPDQPDVLPATTQPADDDLAAITEDHDDDMNVDEVDRGVVGEPIPEKGESIDVTGAGGDEVADAEDDGEKGNEVGEGNEDGQEAADEEDSINYPVAQHTANATVVPGRARQPGEWTPELRAMARRELRSVRRRIEREDRQAAVEWGTMLFAHAAAVSDRERRDMISEQTDADEESEDEEQDA</sequence>
<dbReference type="HOGENOM" id="CLU_489131_0_0_1"/>
<evidence type="ECO:0000313" key="3">
    <source>
        <dbReference type="Proteomes" id="UP000027730"/>
    </source>
</evidence>
<feature type="compositionally biased region" description="Acidic residues" evidence="1">
    <location>
        <begin position="451"/>
        <end position="463"/>
    </location>
</feature>